<dbReference type="GO" id="GO:0006355">
    <property type="term" value="P:regulation of DNA-templated transcription"/>
    <property type="evidence" value="ECO:0007669"/>
    <property type="project" value="InterPro"/>
</dbReference>
<sequence>MERKASPSCADWVIRSATPGSVERIEAWFGGHGYDPHRHDTYSIGRTLAGVQSFHYKGALCHGVPGNTLVLHPDELHDGMAGTDIGFRYRMAYIDPSLIQSVLGGEPLPFIAGGLSSDPRLYRASEALLIEQQWSPRVVAEMNDYQFKVVRIEGEFIWHSHPETDEAFLVLAGTLRIDLPEGSVYVRPGELYVVPRGGAHRTAAQAETKLMMIEPRGVLNTGHEGGERTAVNDVWI</sequence>
<dbReference type="PANTHER" id="PTHR36114:SF1">
    <property type="entry name" value="16.7 KDA PROTEIN IN WHIE LOCUS"/>
    <property type="match status" value="1"/>
</dbReference>
<dbReference type="InterPro" id="IPR013096">
    <property type="entry name" value="Cupin_2"/>
</dbReference>
<gene>
    <name evidence="4" type="ORF">H4C75_19065</name>
</gene>
<dbReference type="GO" id="GO:0003677">
    <property type="term" value="F:DNA binding"/>
    <property type="evidence" value="ECO:0007669"/>
    <property type="project" value="UniProtKB-KW"/>
</dbReference>
<feature type="domain" description="AraC-type arabinose-binding/dimerisation" evidence="2">
    <location>
        <begin position="20"/>
        <end position="129"/>
    </location>
</feature>
<dbReference type="InterPro" id="IPR052044">
    <property type="entry name" value="PKS_Associated_Protein"/>
</dbReference>
<dbReference type="SUPFAM" id="SSF51182">
    <property type="entry name" value="RmlC-like cupins"/>
    <property type="match status" value="1"/>
</dbReference>
<feature type="domain" description="Cupin type-2" evidence="3">
    <location>
        <begin position="154"/>
        <end position="212"/>
    </location>
</feature>
<dbReference type="InterPro" id="IPR037923">
    <property type="entry name" value="HTH-like"/>
</dbReference>
<dbReference type="InterPro" id="IPR011051">
    <property type="entry name" value="RmlC_Cupin_sf"/>
</dbReference>
<evidence type="ECO:0000313" key="5">
    <source>
        <dbReference type="Proteomes" id="UP000541770"/>
    </source>
</evidence>
<comment type="caution">
    <text evidence="4">The sequence shown here is derived from an EMBL/GenBank/DDBJ whole genome shotgun (WGS) entry which is preliminary data.</text>
</comment>
<dbReference type="CDD" id="cd02226">
    <property type="entry name" value="cupin_YdbB-like"/>
    <property type="match status" value="1"/>
</dbReference>
<proteinExistence type="predicted"/>
<organism evidence="4 5">
    <name type="scientific">Pseudomonas mosselii</name>
    <dbReference type="NCBI Taxonomy" id="78327"/>
    <lineage>
        <taxon>Bacteria</taxon>
        <taxon>Pseudomonadati</taxon>
        <taxon>Pseudomonadota</taxon>
        <taxon>Gammaproteobacteria</taxon>
        <taxon>Pseudomonadales</taxon>
        <taxon>Pseudomonadaceae</taxon>
        <taxon>Pseudomonas</taxon>
    </lineage>
</organism>
<protein>
    <submittedName>
        <fullName evidence="4">AraC family ligand binding domain-containing protein</fullName>
    </submittedName>
</protein>
<dbReference type="Pfam" id="PF02311">
    <property type="entry name" value="AraC_binding"/>
    <property type="match status" value="1"/>
</dbReference>
<dbReference type="RefSeq" id="WP_182323944.1">
    <property type="nucleotide sequence ID" value="NZ_JABWRL010000008.1"/>
</dbReference>
<dbReference type="Pfam" id="PF07883">
    <property type="entry name" value="Cupin_2"/>
    <property type="match status" value="1"/>
</dbReference>
<evidence type="ECO:0000256" key="1">
    <source>
        <dbReference type="ARBA" id="ARBA00023125"/>
    </source>
</evidence>
<dbReference type="InterPro" id="IPR014710">
    <property type="entry name" value="RmlC-like_jellyroll"/>
</dbReference>
<evidence type="ECO:0000259" key="3">
    <source>
        <dbReference type="Pfam" id="PF07883"/>
    </source>
</evidence>
<dbReference type="InterPro" id="IPR003313">
    <property type="entry name" value="AraC-bd"/>
</dbReference>
<keyword evidence="1" id="KW-0238">DNA-binding</keyword>
<evidence type="ECO:0000259" key="2">
    <source>
        <dbReference type="Pfam" id="PF02311"/>
    </source>
</evidence>
<dbReference type="Gene3D" id="2.60.120.10">
    <property type="entry name" value="Jelly Rolls"/>
    <property type="match status" value="1"/>
</dbReference>
<dbReference type="AlphaFoldDB" id="A0A7W2JXA5"/>
<name>A0A7W2JXA5_9PSED</name>
<dbReference type="Proteomes" id="UP000541770">
    <property type="component" value="Unassembled WGS sequence"/>
</dbReference>
<accession>A0A7W2JXA5</accession>
<dbReference type="SUPFAM" id="SSF51215">
    <property type="entry name" value="Regulatory protein AraC"/>
    <property type="match status" value="1"/>
</dbReference>
<dbReference type="PANTHER" id="PTHR36114">
    <property type="entry name" value="16.7 KDA PROTEIN IN WHIE LOCUS"/>
    <property type="match status" value="1"/>
</dbReference>
<reference evidence="4 5" key="1">
    <citation type="submission" date="2020-07" db="EMBL/GenBank/DDBJ databases">
        <title>Diversity of carbapenemase encoding genes among Pseudomonas putida group clinical isolates in a tertiary Brazilian hospital.</title>
        <authorList>
            <person name="Alberto-Lei F."/>
            <person name="Nodari C.S."/>
            <person name="Streling A.P."/>
            <person name="Paulino J.T."/>
            <person name="Bessa-Neto F.O."/>
            <person name="Cayo R."/>
            <person name="Gales A.C."/>
        </authorList>
    </citation>
    <scope>NUCLEOTIDE SEQUENCE [LARGE SCALE GENOMIC DNA]</scope>
    <source>
        <strain evidence="4 5">14802</strain>
    </source>
</reference>
<evidence type="ECO:0000313" key="4">
    <source>
        <dbReference type="EMBL" id="MBA6066841.1"/>
    </source>
</evidence>
<dbReference type="EMBL" id="JACGDE010000013">
    <property type="protein sequence ID" value="MBA6066841.1"/>
    <property type="molecule type" value="Genomic_DNA"/>
</dbReference>